<evidence type="ECO:0000313" key="2">
    <source>
        <dbReference type="Proteomes" id="UP000259570"/>
    </source>
</evidence>
<dbReference type="OrthoDB" id="9554306at2"/>
<gene>
    <name evidence="1" type="ORF">DZD52_01805</name>
</gene>
<dbReference type="GeneID" id="97213437"/>
<dbReference type="EMBL" id="QUZM01000002">
    <property type="protein sequence ID" value="RFF42668.1"/>
    <property type="molecule type" value="Genomic_DNA"/>
</dbReference>
<protein>
    <submittedName>
        <fullName evidence="1">Uncharacterized protein</fullName>
    </submittedName>
</protein>
<organism evidence="1 2">
    <name type="scientific">Xanthomonas nasturtii</name>
    <dbReference type="NCBI Taxonomy" id="1843581"/>
    <lineage>
        <taxon>Bacteria</taxon>
        <taxon>Pseudomonadati</taxon>
        <taxon>Pseudomonadota</taxon>
        <taxon>Gammaproteobacteria</taxon>
        <taxon>Lysobacterales</taxon>
        <taxon>Lysobacteraceae</taxon>
        <taxon>Xanthomonas</taxon>
    </lineage>
</organism>
<comment type="caution">
    <text evidence="1">The sequence shown here is derived from an EMBL/GenBank/DDBJ whole genome shotgun (WGS) entry which is preliminary data.</text>
</comment>
<accession>A0A3E1KT31</accession>
<proteinExistence type="predicted"/>
<evidence type="ECO:0000313" key="1">
    <source>
        <dbReference type="EMBL" id="RFF42668.1"/>
    </source>
</evidence>
<dbReference type="Proteomes" id="UP000259570">
    <property type="component" value="Unassembled WGS sequence"/>
</dbReference>
<reference evidence="1 2" key="1">
    <citation type="submission" date="2018-08" db="EMBL/GenBank/DDBJ databases">
        <title>Genome sequencing of X. nasturtii WHRI 8984.</title>
        <authorList>
            <person name="Studholme D.J."/>
            <person name="Mchugh J."/>
            <person name="Vicente J."/>
        </authorList>
    </citation>
    <scope>NUCLEOTIDE SEQUENCE [LARGE SCALE GENOMIC DNA]</scope>
    <source>
        <strain evidence="1 2">WHRI 8984</strain>
    </source>
</reference>
<dbReference type="RefSeq" id="WP_116904847.1">
    <property type="nucleotide sequence ID" value="NZ_CP142084.2"/>
</dbReference>
<name>A0A3E1KT31_9XANT</name>
<sequence length="267" mass="29953">MNANAQNDEGLDPTEKKFLCAIRHHLAGWRSKIKKDFGKEAYDEELLKLAGDPVYSKFAFDCPEYVLVRLMGRMSISVGRRLGEIYDKIPRFVASARFDVAPENVAEKFNGLELDIGLRYELLSDQDKAHLSAVLAKYGADGSETGVGIEIRYNFNPNDSARLRKDVDMAGYVQAEGLFPLYLIYSAISPRDEAIARLTRAGWHFLQGEGASDFTTQLFGADFLGILERPEVRDRVHVEVRELMASIFTSHAFAQVAREQPAVEIIS</sequence>
<dbReference type="AlphaFoldDB" id="A0A3E1KT31"/>